<dbReference type="KEGG" id="asem:NNL22_10960"/>
<proteinExistence type="predicted"/>
<gene>
    <name evidence="1" type="ORF">NNL22_10960</name>
</gene>
<dbReference type="EMBL" id="CP101527">
    <property type="protein sequence ID" value="UZW73560.1"/>
    <property type="molecule type" value="Genomic_DNA"/>
</dbReference>
<dbReference type="AlphaFoldDB" id="A0A9E8HF91"/>
<protein>
    <submittedName>
        <fullName evidence="1">SRPBCC family protein</fullName>
    </submittedName>
</protein>
<name>A0A9E8HF91_9ALTE</name>
<dbReference type="Pfam" id="PF10604">
    <property type="entry name" value="Polyketide_cyc2"/>
    <property type="match status" value="1"/>
</dbReference>
<dbReference type="InterPro" id="IPR019587">
    <property type="entry name" value="Polyketide_cyclase/dehydratase"/>
</dbReference>
<dbReference type="CDD" id="cd07821">
    <property type="entry name" value="PYR_PYL_RCAR_like"/>
    <property type="match status" value="1"/>
</dbReference>
<sequence length="151" mass="16821">MAKQHIDVTQEFKAPVSTIFAELTDHVKFGKLLRAKITRIVDAPGDNPNGLGSVRKISPAPLAEFEETVVTFKPDELMEYRVSKGSPIKNHIGRMEFSAINAEDGRESTRLRYTIVFEPKLPVPFLGDLLKKAIEMPVKKGLAGLAERYAK</sequence>
<accession>A0A9E8HF91</accession>
<reference evidence="1" key="1">
    <citation type="submission" date="2022-07" db="EMBL/GenBank/DDBJ databases">
        <title>Alkalimarinus sp. nov., isolated from gut of a Alitta virens.</title>
        <authorList>
            <person name="Yang A.I."/>
            <person name="Shin N.-R."/>
        </authorList>
    </citation>
    <scope>NUCLEOTIDE SEQUENCE</scope>
    <source>
        <strain evidence="1">FA028</strain>
    </source>
</reference>
<dbReference type="Gene3D" id="3.30.530.20">
    <property type="match status" value="1"/>
</dbReference>
<dbReference type="SUPFAM" id="SSF55961">
    <property type="entry name" value="Bet v1-like"/>
    <property type="match status" value="1"/>
</dbReference>
<dbReference type="RefSeq" id="WP_251809701.1">
    <property type="nucleotide sequence ID" value="NZ_CP101527.1"/>
</dbReference>
<organism evidence="1 2">
    <name type="scientific">Alkalimarinus sediminis</name>
    <dbReference type="NCBI Taxonomy" id="1632866"/>
    <lineage>
        <taxon>Bacteria</taxon>
        <taxon>Pseudomonadati</taxon>
        <taxon>Pseudomonadota</taxon>
        <taxon>Gammaproteobacteria</taxon>
        <taxon>Alteromonadales</taxon>
        <taxon>Alteromonadaceae</taxon>
        <taxon>Alkalimarinus</taxon>
    </lineage>
</organism>
<dbReference type="Proteomes" id="UP001164472">
    <property type="component" value="Chromosome"/>
</dbReference>
<dbReference type="InterPro" id="IPR023393">
    <property type="entry name" value="START-like_dom_sf"/>
</dbReference>
<evidence type="ECO:0000313" key="2">
    <source>
        <dbReference type="Proteomes" id="UP001164472"/>
    </source>
</evidence>
<keyword evidence="2" id="KW-1185">Reference proteome</keyword>
<evidence type="ECO:0000313" key="1">
    <source>
        <dbReference type="EMBL" id="UZW73560.1"/>
    </source>
</evidence>